<reference evidence="6 7" key="1">
    <citation type="journal article" date="2016" name="Front. Microbiol.">
        <title>Comprehensive Phylogenetic Analysis of Bovine Non-aureus Staphylococci Species Based on Whole-Genome Sequencing.</title>
        <authorList>
            <person name="Naushad S."/>
            <person name="Barkema H.W."/>
            <person name="Luby C."/>
            <person name="Condas L.A."/>
            <person name="Nobrega D.B."/>
            <person name="Carson D.A."/>
            <person name="De Buck J."/>
        </authorList>
    </citation>
    <scope>NUCLEOTIDE SEQUENCE [LARGE SCALE GENOMIC DNA]</scope>
    <source>
        <strain evidence="6 7">SNUC 1231</strain>
    </source>
</reference>
<dbReference type="RefSeq" id="WP_107544834.1">
    <property type="nucleotide sequence ID" value="NZ_PZFQ01000007.1"/>
</dbReference>
<dbReference type="PANTHER" id="PTHR48043">
    <property type="entry name" value="EG:EG0003.4 PROTEIN-RELATED"/>
    <property type="match status" value="1"/>
</dbReference>
<dbReference type="Pfam" id="PF06722">
    <property type="entry name" value="EryCIII-like_C"/>
    <property type="match status" value="1"/>
</dbReference>
<keyword evidence="3 6" id="KW-0808">Transferase</keyword>
<proteinExistence type="inferred from homology"/>
<dbReference type="CDD" id="cd03784">
    <property type="entry name" value="GT1_Gtf-like"/>
    <property type="match status" value="1"/>
</dbReference>
<organism evidence="6 7">
    <name type="scientific">Staphylococcus succinus</name>
    <dbReference type="NCBI Taxonomy" id="61015"/>
    <lineage>
        <taxon>Bacteria</taxon>
        <taxon>Bacillati</taxon>
        <taxon>Bacillota</taxon>
        <taxon>Bacilli</taxon>
        <taxon>Bacillales</taxon>
        <taxon>Staphylococcaceae</taxon>
        <taxon>Staphylococcus</taxon>
    </lineage>
</organism>
<dbReference type="InterPro" id="IPR006326">
    <property type="entry name" value="UDPGT_MGT-like"/>
</dbReference>
<dbReference type="InterPro" id="IPR002213">
    <property type="entry name" value="UDP_glucos_trans"/>
</dbReference>
<dbReference type="Proteomes" id="UP000241960">
    <property type="component" value="Unassembled WGS sequence"/>
</dbReference>
<comment type="similarity">
    <text evidence="1">Belongs to the UDP-glycosyltransferase family.</text>
</comment>
<keyword evidence="2" id="KW-0328">Glycosyltransferase</keyword>
<dbReference type="GO" id="GO:0008194">
    <property type="term" value="F:UDP-glycosyltransferase activity"/>
    <property type="evidence" value="ECO:0007669"/>
    <property type="project" value="InterPro"/>
</dbReference>
<evidence type="ECO:0000256" key="1">
    <source>
        <dbReference type="ARBA" id="ARBA00009995"/>
    </source>
</evidence>
<comment type="caution">
    <text evidence="6">The sequence shown here is derived from an EMBL/GenBank/DDBJ whole genome shotgun (WGS) entry which is preliminary data.</text>
</comment>
<dbReference type="Gene3D" id="3.40.50.2000">
    <property type="entry name" value="Glycogen Phosphorylase B"/>
    <property type="match status" value="2"/>
</dbReference>
<dbReference type="PANTHER" id="PTHR48043:SF145">
    <property type="entry name" value="FI06409P-RELATED"/>
    <property type="match status" value="1"/>
</dbReference>
<name>A0A9Q6MVD7_9STAP</name>
<dbReference type="AlphaFoldDB" id="A0A9Q6MVD7"/>
<dbReference type="SUPFAM" id="SSF53756">
    <property type="entry name" value="UDP-Glycosyltransferase/glycogen phosphorylase"/>
    <property type="match status" value="1"/>
</dbReference>
<evidence type="ECO:0000256" key="3">
    <source>
        <dbReference type="ARBA" id="ARBA00022679"/>
    </source>
</evidence>
<dbReference type="InterPro" id="IPR004276">
    <property type="entry name" value="GlycoTrans_28_N"/>
</dbReference>
<dbReference type="GO" id="GO:0016758">
    <property type="term" value="F:hexosyltransferase activity"/>
    <property type="evidence" value="ECO:0007669"/>
    <property type="project" value="InterPro"/>
</dbReference>
<evidence type="ECO:0000259" key="5">
    <source>
        <dbReference type="Pfam" id="PF06722"/>
    </source>
</evidence>
<protein>
    <submittedName>
        <fullName evidence="6">Glycosyl transferase</fullName>
    </submittedName>
</protein>
<evidence type="ECO:0000256" key="2">
    <source>
        <dbReference type="ARBA" id="ARBA00022676"/>
    </source>
</evidence>
<dbReference type="EMBL" id="PZFQ01000007">
    <property type="protein sequence ID" value="PTI76779.1"/>
    <property type="molecule type" value="Genomic_DNA"/>
</dbReference>
<feature type="domain" description="Erythromycin biosynthesis protein CIII-like C-terminal" evidence="5">
    <location>
        <begin position="252"/>
        <end position="381"/>
    </location>
</feature>
<evidence type="ECO:0000313" key="7">
    <source>
        <dbReference type="Proteomes" id="UP000241960"/>
    </source>
</evidence>
<gene>
    <name evidence="6" type="ORF">BU058_02975</name>
</gene>
<dbReference type="NCBIfam" id="TIGR01426">
    <property type="entry name" value="MGT"/>
    <property type="match status" value="1"/>
</dbReference>
<feature type="domain" description="Glycosyltransferase family 28 N-terminal" evidence="4">
    <location>
        <begin position="9"/>
        <end position="87"/>
    </location>
</feature>
<dbReference type="InterPro" id="IPR050271">
    <property type="entry name" value="UDP-glycosyltransferase"/>
</dbReference>
<accession>A0A9Q6MVD7</accession>
<dbReference type="FunFam" id="3.40.50.2000:FF:000072">
    <property type="entry name" value="Glycosyl transferase"/>
    <property type="match status" value="1"/>
</dbReference>
<dbReference type="Pfam" id="PF03033">
    <property type="entry name" value="Glyco_transf_28"/>
    <property type="match status" value="1"/>
</dbReference>
<dbReference type="GO" id="GO:0033072">
    <property type="term" value="P:vancomycin biosynthetic process"/>
    <property type="evidence" value="ECO:0007669"/>
    <property type="project" value="UniProtKB-ARBA"/>
</dbReference>
<dbReference type="InterPro" id="IPR010610">
    <property type="entry name" value="EryCIII-like_C"/>
</dbReference>
<sequence>MAKVLFINPGPSGHLNPAVAVSKTLVERGEDVVFYANAHYKEKLSGTGVELRIIPSEPIVEAFTTYGMNHLFNVINGLLKTTDIILPQILEDVQHEHYDYLIHDSMFGCGHLVSQKLNIPTISTVTSFNQTTQMFDDFTKNLATTLTQDEVDNANAAFDELKQHVEYTYNVDVPSRFEVMNNPGDLNLSYVMEKFQIDYASFDSERNYFAGPSVIQPQPSGFMDEIDRSRPIIYISLGTIFNQNIAFFNKCFKALKDLNVSVVVSIGNENRLEDFEDIPDNFIIKAYVPQTELLQYTSLFLTHAGMNSTNESMMMGVPMLAFPQSADQPVVAQQIEDLNLGQQLNAETMTPEILKQTVLDMLGNLEYYQHNIDQIRDTETNQRPGYELAVDRILAFRDQNCK</sequence>
<evidence type="ECO:0000313" key="6">
    <source>
        <dbReference type="EMBL" id="PTI76779.1"/>
    </source>
</evidence>
<evidence type="ECO:0000259" key="4">
    <source>
        <dbReference type="Pfam" id="PF03033"/>
    </source>
</evidence>
<dbReference type="GO" id="GO:0005975">
    <property type="term" value="P:carbohydrate metabolic process"/>
    <property type="evidence" value="ECO:0007669"/>
    <property type="project" value="InterPro"/>
</dbReference>